<name>A0ABQ8SL04_PERAM</name>
<sequence length="102" mass="11112">MVGLCEGGNEPSGSLKAICKGLFDAKDQEEEVQVNVRPIILLREECDTSSAAEIFQVIVNCPKTGLNLKWCKQAKQGTTNEATRPGDNGVGFQFLSHNIINF</sequence>
<organism evidence="1 2">
    <name type="scientific">Periplaneta americana</name>
    <name type="common">American cockroach</name>
    <name type="synonym">Blatta americana</name>
    <dbReference type="NCBI Taxonomy" id="6978"/>
    <lineage>
        <taxon>Eukaryota</taxon>
        <taxon>Metazoa</taxon>
        <taxon>Ecdysozoa</taxon>
        <taxon>Arthropoda</taxon>
        <taxon>Hexapoda</taxon>
        <taxon>Insecta</taxon>
        <taxon>Pterygota</taxon>
        <taxon>Neoptera</taxon>
        <taxon>Polyneoptera</taxon>
        <taxon>Dictyoptera</taxon>
        <taxon>Blattodea</taxon>
        <taxon>Blattoidea</taxon>
        <taxon>Blattidae</taxon>
        <taxon>Blattinae</taxon>
        <taxon>Periplaneta</taxon>
    </lineage>
</organism>
<gene>
    <name evidence="1" type="ORF">ANN_22978</name>
</gene>
<comment type="caution">
    <text evidence="1">The sequence shown here is derived from an EMBL/GenBank/DDBJ whole genome shotgun (WGS) entry which is preliminary data.</text>
</comment>
<proteinExistence type="predicted"/>
<dbReference type="Proteomes" id="UP001148838">
    <property type="component" value="Unassembled WGS sequence"/>
</dbReference>
<evidence type="ECO:0000313" key="2">
    <source>
        <dbReference type="Proteomes" id="UP001148838"/>
    </source>
</evidence>
<keyword evidence="2" id="KW-1185">Reference proteome</keyword>
<reference evidence="1 2" key="1">
    <citation type="journal article" date="2022" name="Allergy">
        <title>Genome assembly and annotation of Periplaneta americana reveal a comprehensive cockroach allergen profile.</title>
        <authorList>
            <person name="Wang L."/>
            <person name="Xiong Q."/>
            <person name="Saelim N."/>
            <person name="Wang L."/>
            <person name="Nong W."/>
            <person name="Wan A.T."/>
            <person name="Shi M."/>
            <person name="Liu X."/>
            <person name="Cao Q."/>
            <person name="Hui J.H.L."/>
            <person name="Sookrung N."/>
            <person name="Leung T.F."/>
            <person name="Tungtrongchitr A."/>
            <person name="Tsui S.K.W."/>
        </authorList>
    </citation>
    <scope>NUCLEOTIDE SEQUENCE [LARGE SCALE GENOMIC DNA]</scope>
    <source>
        <strain evidence="1">PWHHKU_190912</strain>
    </source>
</reference>
<accession>A0ABQ8SL04</accession>
<protein>
    <submittedName>
        <fullName evidence="1">Uncharacterized protein</fullName>
    </submittedName>
</protein>
<dbReference type="EMBL" id="JAJSOF020000025">
    <property type="protein sequence ID" value="KAJ4434417.1"/>
    <property type="molecule type" value="Genomic_DNA"/>
</dbReference>
<evidence type="ECO:0000313" key="1">
    <source>
        <dbReference type="EMBL" id="KAJ4434417.1"/>
    </source>
</evidence>